<protein>
    <submittedName>
        <fullName evidence="1">Uncharacterized protein</fullName>
    </submittedName>
</protein>
<evidence type="ECO:0000313" key="1">
    <source>
        <dbReference type="EMBL" id="ACN35055.1"/>
    </source>
</evidence>
<reference evidence="1" key="1">
    <citation type="journal article" date="2009" name="PLoS Genet.">
        <title>Sequencing, mapping, and analysis of 27,455 maize full-length cDNAs.</title>
        <authorList>
            <person name="Soderlund C."/>
            <person name="Descour A."/>
            <person name="Kudrna D."/>
            <person name="Bomhoff M."/>
            <person name="Boyd L."/>
            <person name="Currie J."/>
            <person name="Angelova A."/>
            <person name="Collura K."/>
            <person name="Wissotski M."/>
            <person name="Ashley E."/>
            <person name="Morrow D."/>
            <person name="Fernandes J."/>
            <person name="Walbot V."/>
            <person name="Yu Y."/>
        </authorList>
    </citation>
    <scope>NUCLEOTIDE SEQUENCE</scope>
    <source>
        <strain evidence="1">B73</strain>
    </source>
</reference>
<reference evidence="1" key="2">
    <citation type="submission" date="2012-06" db="EMBL/GenBank/DDBJ databases">
        <authorList>
            <person name="Yu Y."/>
            <person name="Currie J."/>
            <person name="Lomeli R."/>
            <person name="Angelova A."/>
            <person name="Collura K."/>
            <person name="Wissotski M."/>
            <person name="Campos D."/>
            <person name="Kudrna D."/>
            <person name="Golser W."/>
            <person name="Ashely E."/>
            <person name="Descour A."/>
            <person name="Fernandes J."/>
            <person name="Soderlund C."/>
            <person name="Walbot V."/>
        </authorList>
    </citation>
    <scope>NUCLEOTIDE SEQUENCE</scope>
    <source>
        <strain evidence="1">B73</strain>
    </source>
</reference>
<accession>C0PIN9</accession>
<sequence length="294" mass="31547">MEGRGNRARCVHALDGEVGRRHWQSDDLAAAEASLRHVVLVPERPLRRDDAHVQLLAEVLPLPDVGPDAPHARVVERHHHRRPRPRVHLDRVPAHRVQEVVRAPGRWRPFARAHADGEEGVAVDVDGVDALLGVLEDHLDEGAELGADDVGGHLGGRGLGGRHVADDVVLEHPVGGVEVLGELDGGLGVDVRHAVEAEPLLAVHLAAAHGELDGAGDVDLAVVVRPLRVGPRRARRQVPAEGPALVDGPRPSAGALRHLGRRRGVGALVADHGRDAVHLLDEPGFWSMWRSSES</sequence>
<dbReference type="EMBL" id="BT068158">
    <property type="protein sequence ID" value="ACN35055.1"/>
    <property type="molecule type" value="mRNA"/>
</dbReference>
<name>C0PIN9_MAIZE</name>
<proteinExistence type="evidence at transcript level"/>
<dbReference type="AlphaFoldDB" id="C0PIN9"/>
<organism evidence="1">
    <name type="scientific">Zea mays</name>
    <name type="common">Maize</name>
    <dbReference type="NCBI Taxonomy" id="4577"/>
    <lineage>
        <taxon>Eukaryota</taxon>
        <taxon>Viridiplantae</taxon>
        <taxon>Streptophyta</taxon>
        <taxon>Embryophyta</taxon>
        <taxon>Tracheophyta</taxon>
        <taxon>Spermatophyta</taxon>
        <taxon>Magnoliopsida</taxon>
        <taxon>Liliopsida</taxon>
        <taxon>Poales</taxon>
        <taxon>Poaceae</taxon>
        <taxon>PACMAD clade</taxon>
        <taxon>Panicoideae</taxon>
        <taxon>Andropogonodae</taxon>
        <taxon>Andropogoneae</taxon>
        <taxon>Tripsacinae</taxon>
        <taxon>Zea</taxon>
    </lineage>
</organism>